<accession>A0A699ILV1</accession>
<dbReference type="InterPro" id="IPR045096">
    <property type="entry name" value="EDR2-like"/>
</dbReference>
<protein>
    <submittedName>
        <fullName evidence="2">Protein enhanced disease resistance 2-like</fullName>
    </submittedName>
</protein>
<evidence type="ECO:0000259" key="1">
    <source>
        <dbReference type="Pfam" id="PF07059"/>
    </source>
</evidence>
<comment type="caution">
    <text evidence="2">The sequence shown here is derived from an EMBL/GenBank/DDBJ whole genome shotgun (WGS) entry which is preliminary data.</text>
</comment>
<dbReference type="PANTHER" id="PTHR12136:SF115">
    <property type="entry name" value="PROTEIN ENHANCED DISEASE RESISTANCE 2-LIKE ISOFORM X1"/>
    <property type="match status" value="1"/>
</dbReference>
<dbReference type="AlphaFoldDB" id="A0A699ILV1"/>
<feature type="domain" description="Protein ENHANCED DISEASE RESISTANCE 2 C-terminal" evidence="1">
    <location>
        <begin position="1"/>
        <end position="112"/>
    </location>
</feature>
<organism evidence="2">
    <name type="scientific">Tanacetum cinerariifolium</name>
    <name type="common">Dalmatian daisy</name>
    <name type="synonym">Chrysanthemum cinerariifolium</name>
    <dbReference type="NCBI Taxonomy" id="118510"/>
    <lineage>
        <taxon>Eukaryota</taxon>
        <taxon>Viridiplantae</taxon>
        <taxon>Streptophyta</taxon>
        <taxon>Embryophyta</taxon>
        <taxon>Tracheophyta</taxon>
        <taxon>Spermatophyta</taxon>
        <taxon>Magnoliopsida</taxon>
        <taxon>eudicotyledons</taxon>
        <taxon>Gunneridae</taxon>
        <taxon>Pentapetalae</taxon>
        <taxon>asterids</taxon>
        <taxon>campanulids</taxon>
        <taxon>Asterales</taxon>
        <taxon>Asteraceae</taxon>
        <taxon>Asteroideae</taxon>
        <taxon>Anthemideae</taxon>
        <taxon>Anthemidinae</taxon>
        <taxon>Tanacetum</taxon>
    </lineage>
</organism>
<dbReference type="InterPro" id="IPR009769">
    <property type="entry name" value="EDR2_C"/>
</dbReference>
<feature type="non-terminal residue" evidence="2">
    <location>
        <position position="1"/>
    </location>
</feature>
<evidence type="ECO:0000313" key="2">
    <source>
        <dbReference type="EMBL" id="GEZ76873.1"/>
    </source>
</evidence>
<reference evidence="2" key="1">
    <citation type="journal article" date="2019" name="Sci. Rep.">
        <title>Draft genome of Tanacetum cinerariifolium, the natural source of mosquito coil.</title>
        <authorList>
            <person name="Yamashiro T."/>
            <person name="Shiraishi A."/>
            <person name="Satake H."/>
            <person name="Nakayama K."/>
        </authorList>
    </citation>
    <scope>NUCLEOTIDE SEQUENCE</scope>
</reference>
<dbReference type="PANTHER" id="PTHR12136">
    <property type="entry name" value="ENHANCED DISEASE RESISTANCE-RELATED"/>
    <property type="match status" value="1"/>
</dbReference>
<sequence>GANYLKDNQKNKAKGTMMETFGADWLQSGKHEDDLAGRPGGIVQKYATQGGPEFFFVINIQVPCASTYNLVLYYMTRTPLEESVLLERFVKGDDAFRNSRFKLIPYISKFKQEASRRTNWIIS</sequence>
<proteinExistence type="predicted"/>
<gene>
    <name evidence="2" type="ORF">Tci_548846</name>
</gene>
<dbReference type="Pfam" id="PF07059">
    <property type="entry name" value="EDR2_C"/>
    <property type="match status" value="1"/>
</dbReference>
<name>A0A699ILV1_TANCI</name>
<dbReference type="EMBL" id="BKCJ010321072">
    <property type="protein sequence ID" value="GEZ76873.1"/>
    <property type="molecule type" value="Genomic_DNA"/>
</dbReference>